<evidence type="ECO:0000313" key="5">
    <source>
        <dbReference type="Proteomes" id="UP001204144"/>
    </source>
</evidence>
<feature type="coiled-coil region" evidence="1">
    <location>
        <begin position="384"/>
        <end position="411"/>
    </location>
</feature>
<dbReference type="SUPFAM" id="SSF53187">
    <property type="entry name" value="Zn-dependent exopeptidases"/>
    <property type="match status" value="1"/>
</dbReference>
<dbReference type="GO" id="GO:0008270">
    <property type="term" value="F:zinc ion binding"/>
    <property type="evidence" value="ECO:0007669"/>
    <property type="project" value="InterPro"/>
</dbReference>
<feature type="domain" description="Peptidase M14" evidence="3">
    <location>
        <begin position="38"/>
        <end position="343"/>
    </location>
</feature>
<comment type="caution">
    <text evidence="4">The sequence shown here is derived from an EMBL/GenBank/DDBJ whole genome shotgun (WGS) entry which is preliminary data.</text>
</comment>
<dbReference type="RefSeq" id="WP_255037555.1">
    <property type="nucleotide sequence ID" value="NZ_RJUF01000040.1"/>
</dbReference>
<dbReference type="GO" id="GO:0004181">
    <property type="term" value="F:metallocarboxypeptidase activity"/>
    <property type="evidence" value="ECO:0007669"/>
    <property type="project" value="InterPro"/>
</dbReference>
<evidence type="ECO:0000256" key="1">
    <source>
        <dbReference type="SAM" id="Coils"/>
    </source>
</evidence>
<dbReference type="InterPro" id="IPR029062">
    <property type="entry name" value="Class_I_gatase-like"/>
</dbReference>
<dbReference type="AlphaFoldDB" id="A0AAE3H2K1"/>
<evidence type="ECO:0000259" key="3">
    <source>
        <dbReference type="SMART" id="SM00631"/>
    </source>
</evidence>
<feature type="signal peptide" evidence="2">
    <location>
        <begin position="1"/>
        <end position="20"/>
    </location>
</feature>
<keyword evidence="2" id="KW-0732">Signal</keyword>
<dbReference type="SMART" id="SM00631">
    <property type="entry name" value="Zn_pept"/>
    <property type="match status" value="1"/>
</dbReference>
<organism evidence="4 5">
    <name type="scientific">Lacihabitans soyangensis</name>
    <dbReference type="NCBI Taxonomy" id="869394"/>
    <lineage>
        <taxon>Bacteria</taxon>
        <taxon>Pseudomonadati</taxon>
        <taxon>Bacteroidota</taxon>
        <taxon>Cytophagia</taxon>
        <taxon>Cytophagales</taxon>
        <taxon>Leadbetterellaceae</taxon>
        <taxon>Lacihabitans</taxon>
    </lineage>
</organism>
<keyword evidence="5" id="KW-1185">Reference proteome</keyword>
<dbReference type="EMBL" id="RJUF01000040">
    <property type="protein sequence ID" value="MCP9763787.1"/>
    <property type="molecule type" value="Genomic_DNA"/>
</dbReference>
<keyword evidence="4" id="KW-0645">Protease</keyword>
<gene>
    <name evidence="4" type="ORF">EGI31_12565</name>
</gene>
<keyword evidence="4" id="KW-0378">Hydrolase</keyword>
<dbReference type="SUPFAM" id="SSF52317">
    <property type="entry name" value="Class I glutamine amidotransferase-like"/>
    <property type="match status" value="1"/>
</dbReference>
<dbReference type="GO" id="GO:0006508">
    <property type="term" value="P:proteolysis"/>
    <property type="evidence" value="ECO:0007669"/>
    <property type="project" value="InterPro"/>
</dbReference>
<accession>A0AAE3H2K1</accession>
<keyword evidence="1" id="KW-0175">Coiled coil</keyword>
<dbReference type="Proteomes" id="UP001204144">
    <property type="component" value="Unassembled WGS sequence"/>
</dbReference>
<dbReference type="InterPro" id="IPR000834">
    <property type="entry name" value="Peptidase_M14"/>
</dbReference>
<feature type="chain" id="PRO_5041986003" evidence="2">
    <location>
        <begin position="21"/>
        <end position="831"/>
    </location>
</feature>
<dbReference type="Gene3D" id="3.40.630.10">
    <property type="entry name" value="Zn peptidases"/>
    <property type="match status" value="1"/>
</dbReference>
<evidence type="ECO:0000256" key="2">
    <source>
        <dbReference type="SAM" id="SignalP"/>
    </source>
</evidence>
<reference evidence="4 5" key="1">
    <citation type="submission" date="2018-11" db="EMBL/GenBank/DDBJ databases">
        <title>Novel bacteria species description.</title>
        <authorList>
            <person name="Han J.-H."/>
        </authorList>
    </citation>
    <scope>NUCLEOTIDE SEQUENCE [LARGE SCALE GENOMIC DNA]</scope>
    <source>
        <strain evidence="4 5">KCTC23259</strain>
    </source>
</reference>
<sequence length="831" mass="93352">MLNINKLALFLFFVSHALIAQTLKSPEEYFGNATGSKFHFHHQLIGYAEYVAANKPENVKIFPLGFTTEGRPQMIVAIGSKENIQNIEQIRKSNLQNIGLMAGAGNKNIPTIAYLSYNVHGNESVNAETSVKVIYEMANGTSDLAKKVLKNTLILIDPCVNPDGFDRYSQWYNRYLGKKPDLHAASVEHHEPWPGGRFNHYLFDMNRDIAWQTQKETQQRIKFYNSWMPHLHADFHEMGPNSTYYFPPSAKPFHEDLTGFQREFQELLGQYNKKAFDEKGWLYFTKENYDLFYPSYGDTYPSYNGAIAMTFEQGGGGPAGLAYKRNDGDTLTLKDRILHSFSTSMGTLEAISDKSEKTIEEFNKFFSETQSKGYGKYKSYVMKFKGNEAKVKALAEQLDKMQIEYSFANKKSTGAGFNYQNQKEESFNVDENDMIVNSYQPKGVLTKILFEPKSYLEDSNTYDITAWALPYAFDIQAFASSQKLSGSTTKPKFDSKIEVAKGKRVFAFASEVNSFEESKFLAHLFKENIKVRLQEAPFKAGGKDFGAGTLLITRKGNENLGENFEAKVTAIAKAFDINLLPLYSGLVESGPDMGASSVDVVNPPRIGLVVGAGITPTAAGDVWHFFDQQLDYPITLIDGSYFGRIDLWTLDVLIMPNGQYGNIMRDHKELLRWVSDGGRVILLESANDFLAGKDGIELKSKSKPDAKNDINKTYGSRDRDAISDQIPGAIYKVNLDGTHPLAYGYDKSSFVMIKNTLDNEYLKNGWNVGKLGDHMSGFVGQNVKKSMKDVPVFAVQDHGKGKVIHLLESPIFRGFWFGGKLMMANAAFLVR</sequence>
<proteinExistence type="predicted"/>
<name>A0AAE3H2K1_9BACT</name>
<dbReference type="Pfam" id="PF00246">
    <property type="entry name" value="Peptidase_M14"/>
    <property type="match status" value="1"/>
</dbReference>
<protein>
    <submittedName>
        <fullName evidence="4">Zinc carboxypeptidase</fullName>
    </submittedName>
</protein>
<evidence type="ECO:0000313" key="4">
    <source>
        <dbReference type="EMBL" id="MCP9763787.1"/>
    </source>
</evidence>
<keyword evidence="4" id="KW-0121">Carboxypeptidase</keyword>